<evidence type="ECO:0008006" key="3">
    <source>
        <dbReference type="Google" id="ProtNLM"/>
    </source>
</evidence>
<organism evidence="1 2">
    <name type="scientific">Kurthia populi</name>
    <dbReference type="NCBI Taxonomy" id="1562132"/>
    <lineage>
        <taxon>Bacteria</taxon>
        <taxon>Bacillati</taxon>
        <taxon>Bacillota</taxon>
        <taxon>Bacilli</taxon>
        <taxon>Bacillales</taxon>
        <taxon>Caryophanaceae</taxon>
        <taxon>Kurthia</taxon>
    </lineage>
</organism>
<evidence type="ECO:0000313" key="1">
    <source>
        <dbReference type="EMBL" id="MFD2867944.1"/>
    </source>
</evidence>
<sequence length="72" mass="8021">MICGTCACKKEKILTSKIYPTVNGELFVGDIPATFCECGIHVSYSVEMELEDYINEKNNTVTGIVHLSYNEL</sequence>
<keyword evidence="2" id="KW-1185">Reference proteome</keyword>
<proteinExistence type="predicted"/>
<dbReference type="EMBL" id="JBHUOR010000027">
    <property type="protein sequence ID" value="MFD2867944.1"/>
    <property type="molecule type" value="Genomic_DNA"/>
</dbReference>
<gene>
    <name evidence="1" type="ORF">ACFSY7_05420</name>
</gene>
<name>A0ABW5XY49_9BACL</name>
<comment type="caution">
    <text evidence="1">The sequence shown here is derived from an EMBL/GenBank/DDBJ whole genome shotgun (WGS) entry which is preliminary data.</text>
</comment>
<protein>
    <recommendedName>
        <fullName evidence="3">YgiT-type zinc finger domain</fullName>
    </recommendedName>
</protein>
<evidence type="ECO:0000313" key="2">
    <source>
        <dbReference type="Proteomes" id="UP001597568"/>
    </source>
</evidence>
<accession>A0ABW5XY49</accession>
<dbReference type="Proteomes" id="UP001597568">
    <property type="component" value="Unassembled WGS sequence"/>
</dbReference>
<reference evidence="2" key="1">
    <citation type="journal article" date="2019" name="Int. J. Syst. Evol. Microbiol.">
        <title>The Global Catalogue of Microorganisms (GCM) 10K type strain sequencing project: providing services to taxonomists for standard genome sequencing and annotation.</title>
        <authorList>
            <consortium name="The Broad Institute Genomics Platform"/>
            <consortium name="The Broad Institute Genome Sequencing Center for Infectious Disease"/>
            <person name="Wu L."/>
            <person name="Ma J."/>
        </authorList>
    </citation>
    <scope>NUCLEOTIDE SEQUENCE [LARGE SCALE GENOMIC DNA]</scope>
    <source>
        <strain evidence="2">KCTC 33522</strain>
    </source>
</reference>